<evidence type="ECO:0000256" key="4">
    <source>
        <dbReference type="PROSITE-ProRule" id="PRU00023"/>
    </source>
</evidence>
<evidence type="ECO:0000259" key="5">
    <source>
        <dbReference type="Pfam" id="PF12937"/>
    </source>
</evidence>
<keyword evidence="2" id="KW-0677">Repeat</keyword>
<dbReference type="PROSITE" id="PS50088">
    <property type="entry name" value="ANK_REPEAT"/>
    <property type="match status" value="1"/>
</dbReference>
<name>M1W6K5_CLAP2</name>
<gene>
    <name evidence="6" type="ORF">CPUR_08652</name>
</gene>
<dbReference type="InterPro" id="IPR036770">
    <property type="entry name" value="Ankyrin_rpt-contain_sf"/>
</dbReference>
<dbReference type="SMART" id="SM00248">
    <property type="entry name" value="ANK"/>
    <property type="match status" value="3"/>
</dbReference>
<reference evidence="6 7" key="1">
    <citation type="journal article" date="2013" name="PLoS Genet.">
        <title>Plant-symbiotic fungi as chemical engineers: Multi-genome analysis of the Clavicipitaceae reveals dynamics of alkaloid loci.</title>
        <authorList>
            <person name="Schardl C.L."/>
            <person name="Young C.A."/>
            <person name="Hesse U."/>
            <person name="Amyotte S.G."/>
            <person name="Andreeva K."/>
            <person name="Calie P.J."/>
            <person name="Fleetwood D.J."/>
            <person name="Haws D.C."/>
            <person name="Moore N."/>
            <person name="Oeser B."/>
            <person name="Panaccione D.G."/>
            <person name="Schweri K.K."/>
            <person name="Voisey C.R."/>
            <person name="Farman M.L."/>
            <person name="Jaromczyk J.W."/>
            <person name="Roe B.A."/>
            <person name="O'Sullivan D.M."/>
            <person name="Scott B."/>
            <person name="Tudzynski P."/>
            <person name="An Z."/>
            <person name="Arnaoudova E.G."/>
            <person name="Bullock C.T."/>
            <person name="Charlton N.D."/>
            <person name="Chen L."/>
            <person name="Cox M."/>
            <person name="Dinkins R.D."/>
            <person name="Florea S."/>
            <person name="Glenn A.E."/>
            <person name="Gordon A."/>
            <person name="Gueldener U."/>
            <person name="Harris D.R."/>
            <person name="Hollin W."/>
            <person name="Jaromczyk J."/>
            <person name="Johnson R.D."/>
            <person name="Khan A.K."/>
            <person name="Leistner E."/>
            <person name="Leuchtmann A."/>
            <person name="Li C."/>
            <person name="Liu J."/>
            <person name="Liu J."/>
            <person name="Liu M."/>
            <person name="Mace W."/>
            <person name="Machado C."/>
            <person name="Nagabhyru P."/>
            <person name="Pan J."/>
            <person name="Schmid J."/>
            <person name="Sugawara K."/>
            <person name="Steiner U."/>
            <person name="Takach J.E."/>
            <person name="Tanaka E."/>
            <person name="Webb J.S."/>
            <person name="Wilson E.V."/>
            <person name="Wiseman J.L."/>
            <person name="Yoshida R."/>
            <person name="Zeng Z."/>
        </authorList>
    </citation>
    <scope>NUCLEOTIDE SEQUENCE [LARGE SCALE GENOMIC DNA]</scope>
    <source>
        <strain evidence="6 7">20.1</strain>
    </source>
</reference>
<protein>
    <recommendedName>
        <fullName evidence="1">protein S-acyltransferase</fullName>
        <ecNumber evidence="1">2.3.1.225</ecNumber>
    </recommendedName>
</protein>
<dbReference type="InterPro" id="IPR002110">
    <property type="entry name" value="Ankyrin_rpt"/>
</dbReference>
<feature type="repeat" description="ANK" evidence="4">
    <location>
        <begin position="263"/>
        <end position="295"/>
    </location>
</feature>
<dbReference type="HOGENOM" id="CLU_057149_0_0_1"/>
<comment type="caution">
    <text evidence="6">The sequence shown here is derived from an EMBL/GenBank/DDBJ whole genome shotgun (WGS) entry which is preliminary data.</text>
</comment>
<dbReference type="PANTHER" id="PTHR24161:SF85">
    <property type="entry name" value="PALMITOYLTRANSFERASE HIP14"/>
    <property type="match status" value="1"/>
</dbReference>
<feature type="domain" description="F-box" evidence="5">
    <location>
        <begin position="25"/>
        <end position="66"/>
    </location>
</feature>
<evidence type="ECO:0000313" key="7">
    <source>
        <dbReference type="Proteomes" id="UP000016801"/>
    </source>
</evidence>
<dbReference type="PROSITE" id="PS50297">
    <property type="entry name" value="ANK_REP_REGION"/>
    <property type="match status" value="1"/>
</dbReference>
<dbReference type="InterPro" id="IPR036047">
    <property type="entry name" value="F-box-like_dom_sf"/>
</dbReference>
<dbReference type="Gene3D" id="1.20.1280.50">
    <property type="match status" value="1"/>
</dbReference>
<dbReference type="SUPFAM" id="SSF81383">
    <property type="entry name" value="F-box domain"/>
    <property type="match status" value="1"/>
</dbReference>
<organism evidence="6 7">
    <name type="scientific">Claviceps purpurea (strain 20.1)</name>
    <name type="common">Ergot fungus</name>
    <name type="synonym">Sphacelia segetum</name>
    <dbReference type="NCBI Taxonomy" id="1111077"/>
    <lineage>
        <taxon>Eukaryota</taxon>
        <taxon>Fungi</taxon>
        <taxon>Dikarya</taxon>
        <taxon>Ascomycota</taxon>
        <taxon>Pezizomycotina</taxon>
        <taxon>Sordariomycetes</taxon>
        <taxon>Hypocreomycetidae</taxon>
        <taxon>Hypocreales</taxon>
        <taxon>Clavicipitaceae</taxon>
        <taxon>Claviceps</taxon>
    </lineage>
</organism>
<dbReference type="PANTHER" id="PTHR24161">
    <property type="entry name" value="ANK_REP_REGION DOMAIN-CONTAINING PROTEIN-RELATED"/>
    <property type="match status" value="1"/>
</dbReference>
<dbReference type="AlphaFoldDB" id="M1W6K5"/>
<keyword evidence="3 4" id="KW-0040">ANK repeat</keyword>
<dbReference type="STRING" id="1111077.M1W6K5"/>
<dbReference type="EC" id="2.3.1.225" evidence="1"/>
<dbReference type="Proteomes" id="UP000016801">
    <property type="component" value="Unassembled WGS sequence"/>
</dbReference>
<accession>M1W6K5</accession>
<evidence type="ECO:0000256" key="3">
    <source>
        <dbReference type="ARBA" id="ARBA00023043"/>
    </source>
</evidence>
<dbReference type="EMBL" id="CAGA01000106">
    <property type="protein sequence ID" value="CCE34716.1"/>
    <property type="molecule type" value="Genomic_DNA"/>
</dbReference>
<evidence type="ECO:0000256" key="1">
    <source>
        <dbReference type="ARBA" id="ARBA00012210"/>
    </source>
</evidence>
<dbReference type="VEuPathDB" id="FungiDB:CPUR_08652"/>
<dbReference type="GO" id="GO:0019706">
    <property type="term" value="F:protein-cysteine S-palmitoyltransferase activity"/>
    <property type="evidence" value="ECO:0007669"/>
    <property type="project" value="UniProtKB-EC"/>
</dbReference>
<dbReference type="InterPro" id="IPR001810">
    <property type="entry name" value="F-box_dom"/>
</dbReference>
<sequence>MDSSTFEARLMAREGDTDESKCLMALLPSEIKIQIMSHISTQQSLSCLGQTCRAWHEVANEELYKRDSRENNSVAIKWMAAHAFDEQRTDSALRTLEISRRWGGQIDAVRPRLSRSDGRERIMYDTSTALHFAVFLGNMRFTKKLLDMKASLEIPCSNLLHESMGSEQLLRRFRSLLLDVNEWHFGPAFPIFLAFLQSDPGMCKLLVEHGAGREAMIVDPDTDPKVMSILHFAAADPTPDYRQWQCLFDGFREYIDEPSPRQSQSTPLHIALRSGCTQGMQIAVEYGADKEARDGLSRTPLSVGVLGILDPHDNDDMYARPKTFEERTMCFRKFLELGASINPEGDSVLVVAVEFYGPCPVMQPLTRRLISFLLEHHADIHGTCDRENTNVINEIIKGIMDYDHVPATKKYLKELLSDLVDRG</sequence>
<keyword evidence="7" id="KW-1185">Reference proteome</keyword>
<dbReference type="OrthoDB" id="20872at2759"/>
<dbReference type="Pfam" id="PF12937">
    <property type="entry name" value="F-box-like"/>
    <property type="match status" value="1"/>
</dbReference>
<dbReference type="Gene3D" id="1.25.40.20">
    <property type="entry name" value="Ankyrin repeat-containing domain"/>
    <property type="match status" value="2"/>
</dbReference>
<evidence type="ECO:0000256" key="2">
    <source>
        <dbReference type="ARBA" id="ARBA00022737"/>
    </source>
</evidence>
<dbReference type="SUPFAM" id="SSF48403">
    <property type="entry name" value="Ankyrin repeat"/>
    <property type="match status" value="1"/>
</dbReference>
<proteinExistence type="predicted"/>
<dbReference type="CDD" id="cd09917">
    <property type="entry name" value="F-box_SF"/>
    <property type="match status" value="1"/>
</dbReference>
<evidence type="ECO:0000313" key="6">
    <source>
        <dbReference type="EMBL" id="CCE34716.1"/>
    </source>
</evidence>